<reference evidence="2 3" key="1">
    <citation type="submission" date="2017-12" db="EMBL/GenBank/DDBJ databases">
        <title>Sequencing, de novo assembly and annotation of complete genome of a new Thraustochytrid species, strain FCC1311.</title>
        <authorList>
            <person name="Sedici K."/>
            <person name="Godart F."/>
            <person name="Aiese Cigliano R."/>
            <person name="Sanseverino W."/>
            <person name="Barakat M."/>
            <person name="Ortet P."/>
            <person name="Marechal E."/>
            <person name="Cagnac O."/>
            <person name="Amato A."/>
        </authorList>
    </citation>
    <scope>NUCLEOTIDE SEQUENCE [LARGE SCALE GENOMIC DNA]</scope>
</reference>
<feature type="compositionally biased region" description="Basic and acidic residues" evidence="1">
    <location>
        <begin position="351"/>
        <end position="364"/>
    </location>
</feature>
<dbReference type="Proteomes" id="UP000241890">
    <property type="component" value="Unassembled WGS sequence"/>
</dbReference>
<keyword evidence="3" id="KW-1185">Reference proteome</keyword>
<dbReference type="EMBL" id="BEYU01000033">
    <property type="protein sequence ID" value="GBG27634.1"/>
    <property type="molecule type" value="Genomic_DNA"/>
</dbReference>
<protein>
    <submittedName>
        <fullName evidence="2">P2X receptor E</fullName>
    </submittedName>
</protein>
<gene>
    <name evidence="2" type="ORF">FCC1311_038572</name>
</gene>
<accession>A0A2R5GID4</accession>
<dbReference type="AlphaFoldDB" id="A0A2R5GID4"/>
<proteinExistence type="predicted"/>
<evidence type="ECO:0000313" key="2">
    <source>
        <dbReference type="EMBL" id="GBG27634.1"/>
    </source>
</evidence>
<sequence>MWITGYNSLQGELPAYCNNPDTDYIYSEDFAYMNNSCREFAYGEVFSKLPSGGLFIMTYSQETSRVSSGCHLSSFQCVSKETTLRNNFVVGIDDIVVSLNHAMATSFRIESDPALDLVDSNGNNLKSFAAGEVVSVSLSEMLHAADIASLDATNYGASISASVGDPSYRLTGIRLTFRFSYLNEGSWNGKEVRTELRIAADGTGWGGRGPQFDFTHEMIDPETGLRSFRALDNYAYGVFVTAEVVGSIGTPDFVTAVNALVTYSVMFALAGYIADLAAEMTPEVSAVFRQRKRAYPESPQSVAHKKLSRVSLGSLTEHVKVAPKPASLDAAPSTTSKVEKEVEQNVNMAQQKDDQAQDRKCAIR</sequence>
<dbReference type="InParanoid" id="A0A2R5GID4"/>
<name>A0A2R5GID4_9STRA</name>
<keyword evidence="2" id="KW-0675">Receptor</keyword>
<feature type="region of interest" description="Disordered" evidence="1">
    <location>
        <begin position="323"/>
        <end position="364"/>
    </location>
</feature>
<evidence type="ECO:0000313" key="3">
    <source>
        <dbReference type="Proteomes" id="UP000241890"/>
    </source>
</evidence>
<evidence type="ECO:0000256" key="1">
    <source>
        <dbReference type="SAM" id="MobiDB-lite"/>
    </source>
</evidence>
<comment type="caution">
    <text evidence="2">The sequence shown here is derived from an EMBL/GenBank/DDBJ whole genome shotgun (WGS) entry which is preliminary data.</text>
</comment>
<organism evidence="2 3">
    <name type="scientific">Hondaea fermentalgiana</name>
    <dbReference type="NCBI Taxonomy" id="2315210"/>
    <lineage>
        <taxon>Eukaryota</taxon>
        <taxon>Sar</taxon>
        <taxon>Stramenopiles</taxon>
        <taxon>Bigyra</taxon>
        <taxon>Labyrinthulomycetes</taxon>
        <taxon>Thraustochytrida</taxon>
        <taxon>Thraustochytriidae</taxon>
        <taxon>Hondaea</taxon>
    </lineage>
</organism>